<dbReference type="EMBL" id="UFXZ01000001">
    <property type="protein sequence ID" value="STC88151.1"/>
    <property type="molecule type" value="Genomic_DNA"/>
</dbReference>
<proteinExistence type="inferred from homology"/>
<dbReference type="STRING" id="93378.A9798_08175"/>
<dbReference type="RefSeq" id="WP_035370342.1">
    <property type="nucleotide sequence ID" value="NZ_CP016043.1"/>
</dbReference>
<sequence length="297" mass="33397">MRIEIRHLKYFIAVAEERHFNRAAERLAISQPPLSQQIQALEKELGARLLLRTSRSVSLTQAGQIFLKECYAIVGQLEQAAEKAARAHRGESGDLTIGFTSSMPFVPQIAHALFTYRQRYPQVHLQMRELNTRQQIEPLSDGKLDIAILRNTTLPSTLTHRMLRRESLVAVLHQHHPLARRKEALRFSDLAEQPFVFFSRGDGTALYDELLALLKRAGIVPYITQEVGEAMTIVGLISSGLGVSILPASYTRIQVEGVCYRPLAEPDAYTEIWLAYHRQRALSAQAQALISLLLPPA</sequence>
<dbReference type="GO" id="GO:0032993">
    <property type="term" value="C:protein-DNA complex"/>
    <property type="evidence" value="ECO:0007669"/>
    <property type="project" value="TreeGrafter"/>
</dbReference>
<dbReference type="EMBL" id="CP016043">
    <property type="protein sequence ID" value="AOV96939.1"/>
    <property type="molecule type" value="Genomic_DNA"/>
</dbReference>
<dbReference type="PANTHER" id="PTHR30346:SF17">
    <property type="entry name" value="LYSR FAMILY TRANSCRIPTIONAL REGULATOR"/>
    <property type="match status" value="1"/>
</dbReference>
<dbReference type="CDD" id="cd08414">
    <property type="entry name" value="PBP2_LTTR_aromatics_like"/>
    <property type="match status" value="1"/>
</dbReference>
<dbReference type="SUPFAM" id="SSF53850">
    <property type="entry name" value="Periplasmic binding protein-like II"/>
    <property type="match status" value="1"/>
</dbReference>
<dbReference type="KEGG" id="eho:A9798_08175"/>
<dbReference type="Pfam" id="PF03466">
    <property type="entry name" value="LysR_substrate"/>
    <property type="match status" value="1"/>
</dbReference>
<gene>
    <name evidence="7" type="primary">benM</name>
    <name evidence="6" type="ORF">A9798_08175</name>
    <name evidence="7" type="ORF">NCTC12121_01687</name>
</gene>
<evidence type="ECO:0000313" key="8">
    <source>
        <dbReference type="Proteomes" id="UP000175893"/>
    </source>
</evidence>
<dbReference type="Pfam" id="PF00126">
    <property type="entry name" value="HTH_1"/>
    <property type="match status" value="1"/>
</dbReference>
<dbReference type="Gene3D" id="3.40.190.10">
    <property type="entry name" value="Periplasmic binding protein-like II"/>
    <property type="match status" value="2"/>
</dbReference>
<dbReference type="PROSITE" id="PS50931">
    <property type="entry name" value="HTH_LYSR"/>
    <property type="match status" value="1"/>
</dbReference>
<dbReference type="OrthoDB" id="5289754at2"/>
<protein>
    <submittedName>
        <fullName evidence="7">Ben and cat operon transcriptional regulator</fullName>
    </submittedName>
    <submittedName>
        <fullName evidence="6">LysR family transcriptional regulator</fullName>
    </submittedName>
</protein>
<name>A0A376DEP2_9GAMM</name>
<dbReference type="Gene3D" id="1.10.10.10">
    <property type="entry name" value="Winged helix-like DNA-binding domain superfamily/Winged helix DNA-binding domain"/>
    <property type="match status" value="1"/>
</dbReference>
<dbReference type="GO" id="GO:0003700">
    <property type="term" value="F:DNA-binding transcription factor activity"/>
    <property type="evidence" value="ECO:0007669"/>
    <property type="project" value="InterPro"/>
</dbReference>
<dbReference type="InterPro" id="IPR005119">
    <property type="entry name" value="LysR_subst-bd"/>
</dbReference>
<dbReference type="PANTHER" id="PTHR30346">
    <property type="entry name" value="TRANSCRIPTIONAL DUAL REGULATOR HCAR-RELATED"/>
    <property type="match status" value="1"/>
</dbReference>
<dbReference type="InterPro" id="IPR000847">
    <property type="entry name" value="LysR_HTH_N"/>
</dbReference>
<reference evidence="7 9" key="2">
    <citation type="submission" date="2018-06" db="EMBL/GenBank/DDBJ databases">
        <authorList>
            <consortium name="Pathogen Informatics"/>
            <person name="Doyle S."/>
        </authorList>
    </citation>
    <scope>NUCLEOTIDE SEQUENCE [LARGE SCALE GENOMIC DNA]</scope>
    <source>
        <strain evidence="7 9">NCTC12121</strain>
    </source>
</reference>
<evidence type="ECO:0000256" key="4">
    <source>
        <dbReference type="ARBA" id="ARBA00023163"/>
    </source>
</evidence>
<keyword evidence="4" id="KW-0804">Transcription</keyword>
<accession>A0A376DEP2</accession>
<dbReference type="InterPro" id="IPR036388">
    <property type="entry name" value="WH-like_DNA-bd_sf"/>
</dbReference>
<dbReference type="GO" id="GO:0003677">
    <property type="term" value="F:DNA binding"/>
    <property type="evidence" value="ECO:0007669"/>
    <property type="project" value="UniProtKB-KW"/>
</dbReference>
<dbReference type="FunFam" id="1.10.10.10:FF:000001">
    <property type="entry name" value="LysR family transcriptional regulator"/>
    <property type="match status" value="1"/>
</dbReference>
<dbReference type="Proteomes" id="UP000175893">
    <property type="component" value="Chromosome"/>
</dbReference>
<comment type="similarity">
    <text evidence="1">Belongs to the LysR transcriptional regulatory family.</text>
</comment>
<evidence type="ECO:0000259" key="5">
    <source>
        <dbReference type="PROSITE" id="PS50931"/>
    </source>
</evidence>
<dbReference type="InterPro" id="IPR036390">
    <property type="entry name" value="WH_DNA-bd_sf"/>
</dbReference>
<organism evidence="7 9">
    <name type="scientific">Edwardsiella hoshinae</name>
    <dbReference type="NCBI Taxonomy" id="93378"/>
    <lineage>
        <taxon>Bacteria</taxon>
        <taxon>Pseudomonadati</taxon>
        <taxon>Pseudomonadota</taxon>
        <taxon>Gammaproteobacteria</taxon>
        <taxon>Enterobacterales</taxon>
        <taxon>Hafniaceae</taxon>
        <taxon>Edwardsiella</taxon>
    </lineage>
</organism>
<evidence type="ECO:0000313" key="7">
    <source>
        <dbReference type="EMBL" id="STC88151.1"/>
    </source>
</evidence>
<reference evidence="6 8" key="1">
    <citation type="submission" date="2016-06" db="EMBL/GenBank/DDBJ databases">
        <title>Complete genome sequence of Edwardsiella hoshinae ATCC 35051.</title>
        <authorList>
            <person name="Reichley S.R."/>
            <person name="Waldbieser G.C."/>
            <person name="Lawrence M.L."/>
            <person name="Griffin M.J."/>
        </authorList>
    </citation>
    <scope>NUCLEOTIDE SEQUENCE [LARGE SCALE GENOMIC DNA]</scope>
    <source>
        <strain evidence="6 8">ATCC 35051</strain>
    </source>
</reference>
<feature type="domain" description="HTH lysR-type" evidence="5">
    <location>
        <begin position="3"/>
        <end position="60"/>
    </location>
</feature>
<keyword evidence="2" id="KW-0805">Transcription regulation</keyword>
<dbReference type="Proteomes" id="UP000255248">
    <property type="component" value="Unassembled WGS sequence"/>
</dbReference>
<evidence type="ECO:0000313" key="9">
    <source>
        <dbReference type="Proteomes" id="UP000255248"/>
    </source>
</evidence>
<keyword evidence="8" id="KW-1185">Reference proteome</keyword>
<evidence type="ECO:0000256" key="1">
    <source>
        <dbReference type="ARBA" id="ARBA00009437"/>
    </source>
</evidence>
<keyword evidence="3" id="KW-0238">DNA-binding</keyword>
<evidence type="ECO:0000313" key="6">
    <source>
        <dbReference type="EMBL" id="AOV96939.1"/>
    </source>
</evidence>
<dbReference type="SUPFAM" id="SSF46785">
    <property type="entry name" value="Winged helix' DNA-binding domain"/>
    <property type="match status" value="1"/>
</dbReference>
<evidence type="ECO:0000256" key="3">
    <source>
        <dbReference type="ARBA" id="ARBA00023125"/>
    </source>
</evidence>
<dbReference type="AlphaFoldDB" id="A0A376DEP2"/>
<dbReference type="PRINTS" id="PR00039">
    <property type="entry name" value="HTHLYSR"/>
</dbReference>
<evidence type="ECO:0000256" key="2">
    <source>
        <dbReference type="ARBA" id="ARBA00023015"/>
    </source>
</evidence>